<evidence type="ECO:0000256" key="2">
    <source>
        <dbReference type="ARBA" id="ARBA00022617"/>
    </source>
</evidence>
<dbReference type="EMBL" id="BMHV01000015">
    <property type="protein sequence ID" value="GGF67813.1"/>
    <property type="molecule type" value="Genomic_DNA"/>
</dbReference>
<dbReference type="SUPFAM" id="SSF46626">
    <property type="entry name" value="Cytochrome c"/>
    <property type="match status" value="2"/>
</dbReference>
<evidence type="ECO:0000313" key="8">
    <source>
        <dbReference type="EMBL" id="GGF67813.1"/>
    </source>
</evidence>
<sequence>MVMLHKFWHFSVVMLGLYPLGGYADVPHDKTATYDIENAEDINELCAGCHGRKGQGGKGGIYPRLAGLTPEYMTRQIESFKSRERINLPMLPYANDRELSQQDVHDITHYLAAIDLPTQLPRSSEVIDGLERLRQSKSIVQIGRYPGNINQGERIYMEACRACHQRDGVGRTDKPRLRGQYTQYLKKQMHDFKKGTRQHVDWEVKFADLSDNDINNILAFLSILDD</sequence>
<reference evidence="8" key="2">
    <citation type="submission" date="2020-09" db="EMBL/GenBank/DDBJ databases">
        <authorList>
            <person name="Sun Q."/>
            <person name="Zhou Y."/>
        </authorList>
    </citation>
    <scope>NUCLEOTIDE SEQUENCE</scope>
    <source>
        <strain evidence="8">CGMCC 1.15254</strain>
    </source>
</reference>
<dbReference type="Pfam" id="PF00034">
    <property type="entry name" value="Cytochrom_C"/>
    <property type="match status" value="1"/>
</dbReference>
<evidence type="ECO:0000256" key="4">
    <source>
        <dbReference type="ARBA" id="ARBA00022982"/>
    </source>
</evidence>
<evidence type="ECO:0000256" key="1">
    <source>
        <dbReference type="ARBA" id="ARBA00022448"/>
    </source>
</evidence>
<dbReference type="PROSITE" id="PS51007">
    <property type="entry name" value="CYTC"/>
    <property type="match status" value="2"/>
</dbReference>
<protein>
    <recommendedName>
        <fullName evidence="7">Cytochrome c domain-containing protein</fullName>
    </recommendedName>
</protein>
<organism evidence="8 9">
    <name type="scientific">Terasakiella brassicae</name>
    <dbReference type="NCBI Taxonomy" id="1634917"/>
    <lineage>
        <taxon>Bacteria</taxon>
        <taxon>Pseudomonadati</taxon>
        <taxon>Pseudomonadota</taxon>
        <taxon>Alphaproteobacteria</taxon>
        <taxon>Rhodospirillales</taxon>
        <taxon>Terasakiellaceae</taxon>
        <taxon>Terasakiella</taxon>
    </lineage>
</organism>
<keyword evidence="5 6" id="KW-0408">Iron</keyword>
<dbReference type="Pfam" id="PF13442">
    <property type="entry name" value="Cytochrome_CBB3"/>
    <property type="match status" value="1"/>
</dbReference>
<dbReference type="Proteomes" id="UP000632498">
    <property type="component" value="Unassembled WGS sequence"/>
</dbReference>
<keyword evidence="3 6" id="KW-0479">Metal-binding</keyword>
<dbReference type="GO" id="GO:0009055">
    <property type="term" value="F:electron transfer activity"/>
    <property type="evidence" value="ECO:0007669"/>
    <property type="project" value="InterPro"/>
</dbReference>
<keyword evidence="9" id="KW-1185">Reference proteome</keyword>
<keyword evidence="4" id="KW-0249">Electron transport</keyword>
<dbReference type="GO" id="GO:0020037">
    <property type="term" value="F:heme binding"/>
    <property type="evidence" value="ECO:0007669"/>
    <property type="project" value="InterPro"/>
</dbReference>
<evidence type="ECO:0000256" key="5">
    <source>
        <dbReference type="ARBA" id="ARBA00023004"/>
    </source>
</evidence>
<dbReference type="Gene3D" id="1.10.760.10">
    <property type="entry name" value="Cytochrome c-like domain"/>
    <property type="match status" value="2"/>
</dbReference>
<feature type="domain" description="Cytochrome c" evidence="7">
    <location>
        <begin position="34"/>
        <end position="115"/>
    </location>
</feature>
<evidence type="ECO:0000313" key="9">
    <source>
        <dbReference type="Proteomes" id="UP000632498"/>
    </source>
</evidence>
<dbReference type="PANTHER" id="PTHR33751:SF9">
    <property type="entry name" value="CYTOCHROME C4"/>
    <property type="match status" value="1"/>
</dbReference>
<comment type="caution">
    <text evidence="8">The sequence shown here is derived from an EMBL/GenBank/DDBJ whole genome shotgun (WGS) entry which is preliminary data.</text>
</comment>
<dbReference type="GO" id="GO:0046872">
    <property type="term" value="F:metal ion binding"/>
    <property type="evidence" value="ECO:0007669"/>
    <property type="project" value="UniProtKB-KW"/>
</dbReference>
<dbReference type="InterPro" id="IPR036909">
    <property type="entry name" value="Cyt_c-like_dom_sf"/>
</dbReference>
<keyword evidence="1" id="KW-0813">Transport</keyword>
<gene>
    <name evidence="8" type="ORF">GCM10011332_22430</name>
</gene>
<proteinExistence type="predicted"/>
<dbReference type="PANTHER" id="PTHR33751">
    <property type="entry name" value="CBB3-TYPE CYTOCHROME C OXIDASE SUBUNIT FIXP"/>
    <property type="match status" value="1"/>
</dbReference>
<evidence type="ECO:0000256" key="3">
    <source>
        <dbReference type="ARBA" id="ARBA00022723"/>
    </source>
</evidence>
<dbReference type="InterPro" id="IPR009056">
    <property type="entry name" value="Cyt_c-like_dom"/>
</dbReference>
<dbReference type="AlphaFoldDB" id="A0A917C2P7"/>
<evidence type="ECO:0000256" key="6">
    <source>
        <dbReference type="PROSITE-ProRule" id="PRU00433"/>
    </source>
</evidence>
<evidence type="ECO:0000259" key="7">
    <source>
        <dbReference type="PROSITE" id="PS51007"/>
    </source>
</evidence>
<keyword evidence="2 6" id="KW-0349">Heme</keyword>
<feature type="domain" description="Cytochrome c" evidence="7">
    <location>
        <begin position="147"/>
        <end position="225"/>
    </location>
</feature>
<accession>A0A917C2P7</accession>
<name>A0A917C2P7_9PROT</name>
<reference evidence="8" key="1">
    <citation type="journal article" date="2014" name="Int. J. Syst. Evol. Microbiol.">
        <title>Complete genome sequence of Corynebacterium casei LMG S-19264T (=DSM 44701T), isolated from a smear-ripened cheese.</title>
        <authorList>
            <consortium name="US DOE Joint Genome Institute (JGI-PGF)"/>
            <person name="Walter F."/>
            <person name="Albersmeier A."/>
            <person name="Kalinowski J."/>
            <person name="Ruckert C."/>
        </authorList>
    </citation>
    <scope>NUCLEOTIDE SEQUENCE</scope>
    <source>
        <strain evidence="8">CGMCC 1.15254</strain>
    </source>
</reference>
<dbReference type="InterPro" id="IPR050597">
    <property type="entry name" value="Cytochrome_c_Oxidase_Subunit"/>
</dbReference>